<dbReference type="GO" id="GO:0009236">
    <property type="term" value="P:cobalamin biosynthetic process"/>
    <property type="evidence" value="ECO:0007669"/>
    <property type="project" value="UniProtKB-UniRule"/>
</dbReference>
<keyword evidence="4 10" id="KW-0489">Methyltransferase</keyword>
<dbReference type="InterPro" id="IPR035996">
    <property type="entry name" value="4pyrrol_Methylase_sf"/>
</dbReference>
<dbReference type="InterPro" id="IPR006364">
    <property type="entry name" value="CobI/CbiL/CobIJ_dom"/>
</dbReference>
<dbReference type="InterPro" id="IPR012382">
    <property type="entry name" value="CobI/CbiL"/>
</dbReference>
<dbReference type="PIRSF" id="PIRSF036427">
    <property type="entry name" value="Precrrn-2_mtase"/>
    <property type="match status" value="1"/>
</dbReference>
<keyword evidence="8" id="KW-0472">Membrane</keyword>
<dbReference type="PANTHER" id="PTHR43467">
    <property type="entry name" value="COBALT-PRECORRIN-2 C(20)-METHYLTRANSFERASE"/>
    <property type="match status" value="1"/>
</dbReference>
<gene>
    <name evidence="10" type="ORF">HMPREF9449_01529</name>
</gene>
<feature type="transmembrane region" description="Helical" evidence="8">
    <location>
        <begin position="127"/>
        <end position="146"/>
    </location>
</feature>
<proteinExistence type="inferred from homology"/>
<dbReference type="PANTHER" id="PTHR43467:SF2">
    <property type="entry name" value="COBALT-PRECORRIN-2 C(20)-METHYLTRANSFERASE"/>
    <property type="match status" value="1"/>
</dbReference>
<evidence type="ECO:0000256" key="2">
    <source>
        <dbReference type="ARBA" id="ARBA00005879"/>
    </source>
</evidence>
<dbReference type="HOGENOM" id="CLU_076014_0_0_10"/>
<evidence type="ECO:0000256" key="7">
    <source>
        <dbReference type="PIRNR" id="PIRNR036427"/>
    </source>
</evidence>
<dbReference type="CDD" id="cd11645">
    <property type="entry name" value="Precorrin_2_C20_MT"/>
    <property type="match status" value="1"/>
</dbReference>
<dbReference type="GO" id="GO:0032259">
    <property type="term" value="P:methylation"/>
    <property type="evidence" value="ECO:0007669"/>
    <property type="project" value="UniProtKB-KW"/>
</dbReference>
<dbReference type="InterPro" id="IPR014777">
    <property type="entry name" value="4pyrrole_Mease_sub1"/>
</dbReference>
<evidence type="ECO:0000256" key="6">
    <source>
        <dbReference type="ARBA" id="ARBA00022691"/>
    </source>
</evidence>
<dbReference type="NCBIfam" id="TIGR01467">
    <property type="entry name" value="cobI_cbiL"/>
    <property type="match status" value="1"/>
</dbReference>
<dbReference type="Proteomes" id="UP000004892">
    <property type="component" value="Unassembled WGS sequence"/>
</dbReference>
<dbReference type="InterPro" id="IPR014776">
    <property type="entry name" value="4pyrrole_Mease_sub2"/>
</dbReference>
<evidence type="ECO:0000256" key="3">
    <source>
        <dbReference type="ARBA" id="ARBA00022573"/>
    </source>
</evidence>
<dbReference type="GeneID" id="98069102"/>
<feature type="domain" description="Tetrapyrrole methylase" evidence="9">
    <location>
        <begin position="4"/>
        <end position="212"/>
    </location>
</feature>
<dbReference type="EMBL" id="ADMC01000022">
    <property type="protein sequence ID" value="EHP47676.1"/>
    <property type="molecule type" value="Genomic_DNA"/>
</dbReference>
<keyword evidence="8" id="KW-1133">Transmembrane helix</keyword>
<comment type="caution">
    <text evidence="10">The sequence shown here is derived from an EMBL/GenBank/DDBJ whole genome shotgun (WGS) entry which is preliminary data.</text>
</comment>
<keyword evidence="3" id="KW-0169">Cobalamin biosynthesis</keyword>
<dbReference type="Pfam" id="PF00590">
    <property type="entry name" value="TP_methylase"/>
    <property type="match status" value="1"/>
</dbReference>
<protein>
    <submittedName>
        <fullName evidence="10">Precorrin-2 C20-methyltransferase</fullName>
    </submittedName>
</protein>
<keyword evidence="8" id="KW-0812">Transmembrane</keyword>
<dbReference type="SUPFAM" id="SSF53790">
    <property type="entry name" value="Tetrapyrrole methylase"/>
    <property type="match status" value="1"/>
</dbReference>
<organism evidence="10 11">
    <name type="scientific">Odoribacter laneus YIT 12061</name>
    <dbReference type="NCBI Taxonomy" id="742817"/>
    <lineage>
        <taxon>Bacteria</taxon>
        <taxon>Pseudomonadati</taxon>
        <taxon>Bacteroidota</taxon>
        <taxon>Bacteroidia</taxon>
        <taxon>Bacteroidales</taxon>
        <taxon>Odoribacteraceae</taxon>
        <taxon>Odoribacter</taxon>
    </lineage>
</organism>
<comment type="pathway">
    <text evidence="1">Cofactor biosynthesis; adenosylcobalamin biosynthesis.</text>
</comment>
<dbReference type="RefSeq" id="WP_009136677.1">
    <property type="nucleotide sequence ID" value="NZ_JH594596.1"/>
</dbReference>
<evidence type="ECO:0000313" key="11">
    <source>
        <dbReference type="Proteomes" id="UP000004892"/>
    </source>
</evidence>
<dbReference type="Gene3D" id="3.30.950.10">
    <property type="entry name" value="Methyltransferase, Cobalt-precorrin-4 Transmethylase, Domain 2"/>
    <property type="match status" value="1"/>
</dbReference>
<dbReference type="InterPro" id="IPR003043">
    <property type="entry name" value="Uropor_MeTrfase_CS"/>
</dbReference>
<dbReference type="PATRIC" id="fig|742817.3.peg.1626"/>
<accession>H1DGZ3</accession>
<evidence type="ECO:0000256" key="5">
    <source>
        <dbReference type="ARBA" id="ARBA00022679"/>
    </source>
</evidence>
<keyword evidence="6" id="KW-0949">S-adenosyl-L-methionine</keyword>
<dbReference type="Gene3D" id="3.40.1010.10">
    <property type="entry name" value="Cobalt-precorrin-4 Transmethylase, Domain 1"/>
    <property type="match status" value="1"/>
</dbReference>
<evidence type="ECO:0000259" key="9">
    <source>
        <dbReference type="Pfam" id="PF00590"/>
    </source>
</evidence>
<dbReference type="GO" id="GO:0030788">
    <property type="term" value="F:precorrin-2 C20-methyltransferase activity"/>
    <property type="evidence" value="ECO:0007669"/>
    <property type="project" value="InterPro"/>
</dbReference>
<sequence length="242" mass="26628">MNGKITGVSLGPGEPELITVKALKTLQAADVIFCPATLRGKEERESKAARILEALGINTAKIRFFLVPMSTDRTAVNKVYDEICKEMAECAGAGQKVSLTAEGDACFYSSAHYIFEKLQRLGISVKMIAGVPAFIAAGASVGLHIVKQRERMLVIPGDVSAEELESALNRGYTVVIMKVPLGEEIVRSYMAHHPEEHYFYFEQVGTAAEYITSVYAEILKHPFTYFSILVIQAAKRHKNITK</sequence>
<dbReference type="eggNOG" id="COG2243">
    <property type="taxonomic scope" value="Bacteria"/>
</dbReference>
<keyword evidence="5 10" id="KW-0808">Transferase</keyword>
<dbReference type="AlphaFoldDB" id="H1DGZ3"/>
<dbReference type="InterPro" id="IPR000878">
    <property type="entry name" value="4pyrrol_Mease"/>
</dbReference>
<evidence type="ECO:0000256" key="8">
    <source>
        <dbReference type="SAM" id="Phobius"/>
    </source>
</evidence>
<evidence type="ECO:0000256" key="4">
    <source>
        <dbReference type="ARBA" id="ARBA00022603"/>
    </source>
</evidence>
<name>H1DGZ3_9BACT</name>
<evidence type="ECO:0000313" key="10">
    <source>
        <dbReference type="EMBL" id="EHP47676.1"/>
    </source>
</evidence>
<comment type="similarity">
    <text evidence="2 7">Belongs to the precorrin methyltransferase family.</text>
</comment>
<reference evidence="10 11" key="1">
    <citation type="submission" date="2012-01" db="EMBL/GenBank/DDBJ databases">
        <title>The Genome Sequence of Odoribacter laneus YIT 12061.</title>
        <authorList>
            <consortium name="The Broad Institute Genome Sequencing Platform"/>
            <person name="Earl A."/>
            <person name="Ward D."/>
            <person name="Feldgarden M."/>
            <person name="Gevers D."/>
            <person name="Morotomi M."/>
            <person name="Young S.K."/>
            <person name="Zeng Q."/>
            <person name="Gargeya S."/>
            <person name="Fitzgerald M."/>
            <person name="Haas B."/>
            <person name="Abouelleil A."/>
            <person name="Alvarado L."/>
            <person name="Arachchi H.M."/>
            <person name="Berlin A."/>
            <person name="Chapman S.B."/>
            <person name="Gearin G."/>
            <person name="Goldberg J."/>
            <person name="Griggs A."/>
            <person name="Gujja S."/>
            <person name="Hansen M."/>
            <person name="Heiman D."/>
            <person name="Howarth C."/>
            <person name="Larimer J."/>
            <person name="Lui A."/>
            <person name="MacDonald P.J.P."/>
            <person name="McCowen C."/>
            <person name="Montmayeur A."/>
            <person name="Murphy C."/>
            <person name="Neiman D."/>
            <person name="Pearson M."/>
            <person name="Priest M."/>
            <person name="Roberts A."/>
            <person name="Saif S."/>
            <person name="Shea T."/>
            <person name="Sisk P."/>
            <person name="Stolte C."/>
            <person name="Sykes S."/>
            <person name="Wortman J."/>
            <person name="Nusbaum C."/>
            <person name="Birren B."/>
        </authorList>
    </citation>
    <scope>NUCLEOTIDE SEQUENCE [LARGE SCALE GENOMIC DNA]</scope>
    <source>
        <strain evidence="10 11">YIT 12061</strain>
    </source>
</reference>
<dbReference type="UniPathway" id="UPA00148"/>
<evidence type="ECO:0000256" key="1">
    <source>
        <dbReference type="ARBA" id="ARBA00004953"/>
    </source>
</evidence>
<dbReference type="PROSITE" id="PS00839">
    <property type="entry name" value="SUMT_1"/>
    <property type="match status" value="1"/>
</dbReference>
<keyword evidence="11" id="KW-1185">Reference proteome</keyword>
<dbReference type="STRING" id="742817.HMPREF9449_01529"/>